<accession>A0ABU8I6W2</accession>
<sequence length="266" mass="31186">MKHITIICLIFAMSLFFRTYATEQEPDRLIIKGDTMLLHALPLEHWKKQNKWNKPLFPDSLSGVSSGCWRGYIAYWEIIDNRLYLTNIFNGERTAKVNLKSLFAEKVKDGRVYPEWFSDTVTAYQGKLLYYMHMGFSSIFEHEFEYSFEKGLLKNASYFDNSLSKNTPFYGQIRNPNSTIDSLINWQALPPITETIKVQLSVEVNELGHVDSILSIRGNNEIFIQEAIRVARLFKKMPVIYKRGKHMKFSFFLPFTFSEKKQKENM</sequence>
<keyword evidence="3" id="KW-1185">Reference proteome</keyword>
<proteinExistence type="predicted"/>
<evidence type="ECO:0000313" key="2">
    <source>
        <dbReference type="EMBL" id="MEI5985333.1"/>
    </source>
</evidence>
<feature type="chain" id="PRO_5046512862" description="TonB C-terminal domain-containing protein" evidence="1">
    <location>
        <begin position="22"/>
        <end position="266"/>
    </location>
</feature>
<dbReference type="EMBL" id="JAYLLN010000024">
    <property type="protein sequence ID" value="MEI5985333.1"/>
    <property type="molecule type" value="Genomic_DNA"/>
</dbReference>
<organism evidence="2 3">
    <name type="scientific">Sphingobacterium tenebrionis</name>
    <dbReference type="NCBI Taxonomy" id="3111775"/>
    <lineage>
        <taxon>Bacteria</taxon>
        <taxon>Pseudomonadati</taxon>
        <taxon>Bacteroidota</taxon>
        <taxon>Sphingobacteriia</taxon>
        <taxon>Sphingobacteriales</taxon>
        <taxon>Sphingobacteriaceae</taxon>
        <taxon>Sphingobacterium</taxon>
    </lineage>
</organism>
<dbReference type="RefSeq" id="WP_336557684.1">
    <property type="nucleotide sequence ID" value="NZ_JAYLLN010000024.1"/>
</dbReference>
<evidence type="ECO:0000313" key="3">
    <source>
        <dbReference type="Proteomes" id="UP001363035"/>
    </source>
</evidence>
<reference evidence="2 3" key="1">
    <citation type="submission" date="2024-01" db="EMBL/GenBank/DDBJ databases">
        <title>Sphingobacterium tenebrionis sp. nov., a novel endophyte isolated from tenebrio molitor intestines.</title>
        <authorList>
            <person name="Zhang C."/>
        </authorList>
    </citation>
    <scope>NUCLEOTIDE SEQUENCE [LARGE SCALE GENOMIC DNA]</scope>
    <source>
        <strain evidence="2 3">PU5-4</strain>
    </source>
</reference>
<dbReference type="Proteomes" id="UP001363035">
    <property type="component" value="Unassembled WGS sequence"/>
</dbReference>
<feature type="signal peptide" evidence="1">
    <location>
        <begin position="1"/>
        <end position="21"/>
    </location>
</feature>
<protein>
    <recommendedName>
        <fullName evidence="4">TonB C-terminal domain-containing protein</fullName>
    </recommendedName>
</protein>
<name>A0ABU8I6W2_9SPHI</name>
<comment type="caution">
    <text evidence="2">The sequence shown here is derived from an EMBL/GenBank/DDBJ whole genome shotgun (WGS) entry which is preliminary data.</text>
</comment>
<evidence type="ECO:0000256" key="1">
    <source>
        <dbReference type="SAM" id="SignalP"/>
    </source>
</evidence>
<gene>
    <name evidence="2" type="ORF">VJ786_10515</name>
</gene>
<evidence type="ECO:0008006" key="4">
    <source>
        <dbReference type="Google" id="ProtNLM"/>
    </source>
</evidence>
<keyword evidence="1" id="KW-0732">Signal</keyword>